<feature type="transmembrane region" description="Helical" evidence="2">
    <location>
        <begin position="261"/>
        <end position="281"/>
    </location>
</feature>
<accession>A0A9W6UY86</accession>
<keyword evidence="2" id="KW-0812">Transmembrane</keyword>
<feature type="transmembrane region" description="Helical" evidence="2">
    <location>
        <begin position="80"/>
        <end position="100"/>
    </location>
</feature>
<dbReference type="PANTHER" id="PTHR36840">
    <property type="entry name" value="BLL5714 PROTEIN"/>
    <property type="match status" value="1"/>
</dbReference>
<feature type="transmembrane region" description="Helical" evidence="2">
    <location>
        <begin position="158"/>
        <end position="175"/>
    </location>
</feature>
<feature type="transmembrane region" description="Helical" evidence="2">
    <location>
        <begin position="46"/>
        <end position="68"/>
    </location>
</feature>
<dbReference type="Proteomes" id="UP001165041">
    <property type="component" value="Unassembled WGS sequence"/>
</dbReference>
<dbReference type="InterPro" id="IPR010640">
    <property type="entry name" value="Low_temperature_requirement_A"/>
</dbReference>
<gene>
    <name evidence="3" type="ORF">Kpho02_07300</name>
</gene>
<reference evidence="3" key="1">
    <citation type="submission" date="2023-02" db="EMBL/GenBank/DDBJ databases">
        <title>Kitasatospora phosalacinea NBRC 14627.</title>
        <authorList>
            <person name="Ichikawa N."/>
            <person name="Sato H."/>
            <person name="Tonouchi N."/>
        </authorList>
    </citation>
    <scope>NUCLEOTIDE SEQUENCE</scope>
    <source>
        <strain evidence="3">NBRC 14627</strain>
    </source>
</reference>
<feature type="transmembrane region" description="Helical" evidence="2">
    <location>
        <begin position="301"/>
        <end position="321"/>
    </location>
</feature>
<dbReference type="RefSeq" id="WP_285733499.1">
    <property type="nucleotide sequence ID" value="NZ_BSSA01000002.1"/>
</dbReference>
<keyword evidence="2" id="KW-1133">Transmembrane helix</keyword>
<dbReference type="PANTHER" id="PTHR36840:SF1">
    <property type="entry name" value="BLL5714 PROTEIN"/>
    <property type="match status" value="1"/>
</dbReference>
<feature type="transmembrane region" description="Helical" evidence="2">
    <location>
        <begin position="187"/>
        <end position="211"/>
    </location>
</feature>
<protein>
    <submittedName>
        <fullName evidence="3">Low temperature requirement protein A</fullName>
    </submittedName>
</protein>
<dbReference type="AlphaFoldDB" id="A0A9W6UY86"/>
<feature type="transmembrane region" description="Helical" evidence="2">
    <location>
        <begin position="106"/>
        <end position="125"/>
    </location>
</feature>
<feature type="region of interest" description="Disordered" evidence="1">
    <location>
        <begin position="370"/>
        <end position="414"/>
    </location>
</feature>
<feature type="transmembrane region" description="Helical" evidence="2">
    <location>
        <begin position="21"/>
        <end position="40"/>
    </location>
</feature>
<evidence type="ECO:0000256" key="2">
    <source>
        <dbReference type="SAM" id="Phobius"/>
    </source>
</evidence>
<dbReference type="Pfam" id="PF06772">
    <property type="entry name" value="LtrA"/>
    <property type="match status" value="1"/>
</dbReference>
<dbReference type="EMBL" id="BSSA01000002">
    <property type="protein sequence ID" value="GLW68431.1"/>
    <property type="molecule type" value="Genomic_DNA"/>
</dbReference>
<feature type="transmembrane region" description="Helical" evidence="2">
    <location>
        <begin position="132"/>
        <end position="152"/>
    </location>
</feature>
<feature type="transmembrane region" description="Helical" evidence="2">
    <location>
        <begin position="217"/>
        <end position="240"/>
    </location>
</feature>
<name>A0A9W6UY86_9ACTN</name>
<evidence type="ECO:0000313" key="3">
    <source>
        <dbReference type="EMBL" id="GLW68431.1"/>
    </source>
</evidence>
<evidence type="ECO:0000256" key="1">
    <source>
        <dbReference type="SAM" id="MobiDB-lite"/>
    </source>
</evidence>
<organism evidence="3 4">
    <name type="scientific">Kitasatospora phosalacinea</name>
    <dbReference type="NCBI Taxonomy" id="2065"/>
    <lineage>
        <taxon>Bacteria</taxon>
        <taxon>Bacillati</taxon>
        <taxon>Actinomycetota</taxon>
        <taxon>Actinomycetes</taxon>
        <taxon>Kitasatosporales</taxon>
        <taxon>Streptomycetaceae</taxon>
        <taxon>Kitasatospora</taxon>
    </lineage>
</organism>
<comment type="caution">
    <text evidence="3">The sequence shown here is derived from an EMBL/GenBank/DDBJ whole genome shotgun (WGS) entry which is preliminary data.</text>
</comment>
<evidence type="ECO:0000313" key="4">
    <source>
        <dbReference type="Proteomes" id="UP001165041"/>
    </source>
</evidence>
<sequence>MTDRELAPTGDGELRASPLELFFDLVFVFVITQLTASLAHHLTPGGLARVLVMLAVIWWMYDAYIWVANAVPPRTRGRRALMLLGMGCFLVIALSVPRAFDGGGEVFGWAYLLVIAVHTGMFVGAGVRPEAVARMGALNLLGAGLVITGGYLRGGSELLLWTAAFGLQLAIPYLVDLPRFQLRSDHFVERHGLVVIVAFGESVIALGVGIGENELTAAPAAAAMLALAVCVGLWWAYFGADDEERAVRAMARLDDARRNLAAIKVYNLGHYALLLAVILFATGAKTATAHPTSPVHLPEALALSGGTALFLGANTAVRRILALGPTRLRLLAAALVLATTPLGTRLSPLAQLAATGAVLALVFHAEARRQGSGQQPTAGQPSAAEGGAPGAGRHDPVGIGEQRAPVALAVDETG</sequence>
<keyword evidence="2" id="KW-0472">Membrane</keyword>
<proteinExistence type="predicted"/>